<comment type="caution">
    <text evidence="2">The sequence shown here is derived from an EMBL/GenBank/DDBJ whole genome shotgun (WGS) entry which is preliminary data.</text>
</comment>
<protein>
    <recommendedName>
        <fullName evidence="4">DUF3551 domain-containing protein</fullName>
    </recommendedName>
</protein>
<evidence type="ECO:0008006" key="4">
    <source>
        <dbReference type="Google" id="ProtNLM"/>
    </source>
</evidence>
<feature type="chain" id="PRO_5020630686" description="DUF3551 domain-containing protein" evidence="1">
    <location>
        <begin position="21"/>
        <end position="79"/>
    </location>
</feature>
<dbReference type="EMBL" id="MZXW01000024">
    <property type="protein sequence ID" value="RXT44262.1"/>
    <property type="molecule type" value="Genomic_DNA"/>
</dbReference>
<keyword evidence="3" id="KW-1185">Reference proteome</keyword>
<keyword evidence="1" id="KW-0732">Signal</keyword>
<accession>A0A4Q1UZT6</accession>
<feature type="signal peptide" evidence="1">
    <location>
        <begin position="1"/>
        <end position="20"/>
    </location>
</feature>
<dbReference type="Proteomes" id="UP000290819">
    <property type="component" value="Unassembled WGS sequence"/>
</dbReference>
<evidence type="ECO:0000256" key="1">
    <source>
        <dbReference type="SAM" id="SignalP"/>
    </source>
</evidence>
<name>A0A4Q1UZT6_9BRAD</name>
<reference evidence="2 3" key="1">
    <citation type="submission" date="2017-03" db="EMBL/GenBank/DDBJ databases">
        <authorList>
            <person name="Safronova V.I."/>
            <person name="Sazanova A.L."/>
            <person name="Chirak E.R."/>
        </authorList>
    </citation>
    <scope>NUCLEOTIDE SEQUENCE [LARGE SCALE GENOMIC DNA]</scope>
    <source>
        <strain evidence="2 3">Opo-243</strain>
    </source>
</reference>
<dbReference type="AlphaFoldDB" id="A0A4Q1UZT6"/>
<gene>
    <name evidence="2" type="ORF">B5V03_21975</name>
</gene>
<proteinExistence type="predicted"/>
<sequence>MIRWLAFLTVAIFVGTSAQAMTPAPLVQANSMMTPVAAACGPGRTRINGVCVARTTVRQTRRAVRRCLRWQGGVCASYE</sequence>
<dbReference type="OrthoDB" id="8453789at2"/>
<organism evidence="2 3">
    <name type="scientific">Bradyrhizobium betae</name>
    <dbReference type="NCBI Taxonomy" id="244734"/>
    <lineage>
        <taxon>Bacteria</taxon>
        <taxon>Pseudomonadati</taxon>
        <taxon>Pseudomonadota</taxon>
        <taxon>Alphaproteobacteria</taxon>
        <taxon>Hyphomicrobiales</taxon>
        <taxon>Nitrobacteraceae</taxon>
        <taxon>Bradyrhizobium</taxon>
    </lineage>
</organism>
<evidence type="ECO:0000313" key="2">
    <source>
        <dbReference type="EMBL" id="RXT44262.1"/>
    </source>
</evidence>
<evidence type="ECO:0000313" key="3">
    <source>
        <dbReference type="Proteomes" id="UP000290819"/>
    </source>
</evidence>